<dbReference type="GO" id="GO:0008556">
    <property type="term" value="F:P-type potassium transmembrane transporter activity"/>
    <property type="evidence" value="ECO:0007669"/>
    <property type="project" value="InterPro"/>
</dbReference>
<dbReference type="STRING" id="1560345.AWL63_09155"/>
<accession>A0A1B3ZGU7</accession>
<dbReference type="KEGG" id="span:AWL63_09155"/>
<evidence type="ECO:0000256" key="1">
    <source>
        <dbReference type="SAM" id="Phobius"/>
    </source>
</evidence>
<keyword evidence="3" id="KW-1185">Reference proteome</keyword>
<sequence length="29" mass="3302">MTLDLWLAALTTIGLLLYLVAVLVRPERF</sequence>
<proteinExistence type="predicted"/>
<name>A0A1B3ZGU7_9SPHN</name>
<dbReference type="Pfam" id="PF09604">
    <property type="entry name" value="Potass_KdpF"/>
    <property type="match status" value="1"/>
</dbReference>
<evidence type="ECO:0000313" key="2">
    <source>
        <dbReference type="EMBL" id="AOH86652.1"/>
    </source>
</evidence>
<dbReference type="InterPro" id="IPR011726">
    <property type="entry name" value="KdpF"/>
</dbReference>
<dbReference type="AlphaFoldDB" id="A0A1B3ZGU7"/>
<keyword evidence="1" id="KW-1133">Transmembrane helix</keyword>
<dbReference type="RefSeq" id="WP_069207182.1">
    <property type="nucleotide sequence ID" value="NZ_CP014168.1"/>
</dbReference>
<dbReference type="NCBIfam" id="TIGR02115">
    <property type="entry name" value="potass_kdpF"/>
    <property type="match status" value="1"/>
</dbReference>
<evidence type="ECO:0000313" key="3">
    <source>
        <dbReference type="Proteomes" id="UP000094256"/>
    </source>
</evidence>
<keyword evidence="1" id="KW-0812">Transmembrane</keyword>
<protein>
    <submittedName>
        <fullName evidence="2">ATPase</fullName>
    </submittedName>
</protein>
<dbReference type="EMBL" id="CP014168">
    <property type="protein sequence ID" value="AOH86652.1"/>
    <property type="molecule type" value="Genomic_DNA"/>
</dbReference>
<dbReference type="GO" id="GO:0005886">
    <property type="term" value="C:plasma membrane"/>
    <property type="evidence" value="ECO:0007669"/>
    <property type="project" value="InterPro"/>
</dbReference>
<gene>
    <name evidence="2" type="ORF">AWL63_09155</name>
</gene>
<organism evidence="2 3">
    <name type="scientific">Sphingomonas panacis</name>
    <dbReference type="NCBI Taxonomy" id="1560345"/>
    <lineage>
        <taxon>Bacteria</taxon>
        <taxon>Pseudomonadati</taxon>
        <taxon>Pseudomonadota</taxon>
        <taxon>Alphaproteobacteria</taxon>
        <taxon>Sphingomonadales</taxon>
        <taxon>Sphingomonadaceae</taxon>
        <taxon>Sphingomonas</taxon>
    </lineage>
</organism>
<dbReference type="Proteomes" id="UP000094256">
    <property type="component" value="Chromosome"/>
</dbReference>
<reference evidence="2 3" key="1">
    <citation type="submission" date="2016-01" db="EMBL/GenBank/DDBJ databases">
        <title>Complete genome and mega plasmid sequence of Sphingomonas panacis DCY99 elicits systemic resistance in rice to Xanthomonas oryzae.</title>
        <authorList>
            <person name="Kim Y.J."/>
            <person name="Yang D.C."/>
            <person name="Sing P."/>
        </authorList>
    </citation>
    <scope>NUCLEOTIDE SEQUENCE [LARGE SCALE GENOMIC DNA]</scope>
    <source>
        <strain evidence="2 3">DCY99</strain>
    </source>
</reference>
<feature type="transmembrane region" description="Helical" evidence="1">
    <location>
        <begin position="6"/>
        <end position="24"/>
    </location>
</feature>
<keyword evidence="1" id="KW-0472">Membrane</keyword>